<dbReference type="OrthoDB" id="2385595at2759"/>
<evidence type="ECO:0000313" key="2">
    <source>
        <dbReference type="Proteomes" id="UP000789405"/>
    </source>
</evidence>
<gene>
    <name evidence="1" type="ORF">DERYTH_LOCUS18107</name>
</gene>
<protein>
    <submittedName>
        <fullName evidence="1">22087_t:CDS:1</fullName>
    </submittedName>
</protein>
<dbReference type="EMBL" id="CAJVPY010017915">
    <property type="protein sequence ID" value="CAG8764375.1"/>
    <property type="molecule type" value="Genomic_DNA"/>
</dbReference>
<feature type="non-terminal residue" evidence="1">
    <location>
        <position position="1"/>
    </location>
</feature>
<name>A0A9N9J443_9GLOM</name>
<keyword evidence="2" id="KW-1185">Reference proteome</keyword>
<evidence type="ECO:0000313" key="1">
    <source>
        <dbReference type="EMBL" id="CAG8764375.1"/>
    </source>
</evidence>
<accession>A0A9N9J443</accession>
<sequence length="83" mass="9328">KAPRKFKIIIMNQPINQVIGQPLIPQNANANANILVNLSFDNYTADQKYENLVKGTDPFIKAQRTENQTILQFSTVIFSGSSF</sequence>
<proteinExistence type="predicted"/>
<organism evidence="1 2">
    <name type="scientific">Dentiscutata erythropus</name>
    <dbReference type="NCBI Taxonomy" id="1348616"/>
    <lineage>
        <taxon>Eukaryota</taxon>
        <taxon>Fungi</taxon>
        <taxon>Fungi incertae sedis</taxon>
        <taxon>Mucoromycota</taxon>
        <taxon>Glomeromycotina</taxon>
        <taxon>Glomeromycetes</taxon>
        <taxon>Diversisporales</taxon>
        <taxon>Gigasporaceae</taxon>
        <taxon>Dentiscutata</taxon>
    </lineage>
</organism>
<comment type="caution">
    <text evidence="1">The sequence shown here is derived from an EMBL/GenBank/DDBJ whole genome shotgun (WGS) entry which is preliminary data.</text>
</comment>
<dbReference type="Proteomes" id="UP000789405">
    <property type="component" value="Unassembled WGS sequence"/>
</dbReference>
<reference evidence="1" key="1">
    <citation type="submission" date="2021-06" db="EMBL/GenBank/DDBJ databases">
        <authorList>
            <person name="Kallberg Y."/>
            <person name="Tangrot J."/>
            <person name="Rosling A."/>
        </authorList>
    </citation>
    <scope>NUCLEOTIDE SEQUENCE</scope>
    <source>
        <strain evidence="1">MA453B</strain>
    </source>
</reference>
<dbReference type="AlphaFoldDB" id="A0A9N9J443"/>